<feature type="transmembrane region" description="Helical" evidence="5">
    <location>
        <begin position="21"/>
        <end position="41"/>
    </location>
</feature>
<keyword evidence="8" id="KW-1185">Reference proteome</keyword>
<keyword evidence="4 5" id="KW-0472">Membrane</keyword>
<feature type="transmembrane region" description="Helical" evidence="5">
    <location>
        <begin position="134"/>
        <end position="153"/>
    </location>
</feature>
<gene>
    <name evidence="7" type="ORF">CTER_2456</name>
</gene>
<feature type="domain" description="ABC-2 type transporter transmembrane" evidence="6">
    <location>
        <begin position="115"/>
        <end position="316"/>
    </location>
</feature>
<dbReference type="GO" id="GO:0140359">
    <property type="term" value="F:ABC-type transporter activity"/>
    <property type="evidence" value="ECO:0007669"/>
    <property type="project" value="InterPro"/>
</dbReference>
<dbReference type="PANTHER" id="PTHR43027:SF1">
    <property type="entry name" value="DOXORUBICIN RESISTANCE ABC TRANSPORTER PERMEASE PROTEIN DRRC-RELATED"/>
    <property type="match status" value="1"/>
</dbReference>
<evidence type="ECO:0000313" key="7">
    <source>
        <dbReference type="EMBL" id="EMS71725.1"/>
    </source>
</evidence>
<proteinExistence type="predicted"/>
<evidence type="ECO:0000256" key="1">
    <source>
        <dbReference type="ARBA" id="ARBA00004141"/>
    </source>
</evidence>
<dbReference type="PANTHER" id="PTHR43027">
    <property type="entry name" value="DOXORUBICIN RESISTANCE ABC TRANSPORTER PERMEASE PROTEIN DRRC-RELATED"/>
    <property type="match status" value="1"/>
</dbReference>
<dbReference type="STRING" id="1195236.CTER_2456"/>
<dbReference type="InterPro" id="IPR052902">
    <property type="entry name" value="ABC-2_transporter"/>
</dbReference>
<dbReference type="AlphaFoldDB" id="S0FID0"/>
<dbReference type="GO" id="GO:0016020">
    <property type="term" value="C:membrane"/>
    <property type="evidence" value="ECO:0007669"/>
    <property type="project" value="UniProtKB-SubCell"/>
</dbReference>
<comment type="caution">
    <text evidence="7">The sequence shown here is derived from an EMBL/GenBank/DDBJ whole genome shotgun (WGS) entry which is preliminary data.</text>
</comment>
<feature type="transmembrane region" description="Helical" evidence="5">
    <location>
        <begin position="243"/>
        <end position="262"/>
    </location>
</feature>
<evidence type="ECO:0000259" key="6">
    <source>
        <dbReference type="Pfam" id="PF12698"/>
    </source>
</evidence>
<dbReference type="Pfam" id="PF12698">
    <property type="entry name" value="ABC2_membrane_3"/>
    <property type="match status" value="1"/>
</dbReference>
<organism evidence="7 8">
    <name type="scientific">Ruminiclostridium cellobioparum subsp. termitidis CT1112</name>
    <dbReference type="NCBI Taxonomy" id="1195236"/>
    <lineage>
        <taxon>Bacteria</taxon>
        <taxon>Bacillati</taxon>
        <taxon>Bacillota</taxon>
        <taxon>Clostridia</taxon>
        <taxon>Eubacteriales</taxon>
        <taxon>Oscillospiraceae</taxon>
        <taxon>Ruminiclostridium</taxon>
    </lineage>
</organism>
<accession>S0FID0</accession>
<feature type="transmembrane region" description="Helical" evidence="5">
    <location>
        <begin position="174"/>
        <end position="204"/>
    </location>
</feature>
<sequence>MRNMFIILKNNFYRAVSRKNYFILMLCISIITITAAVFFTAKLEVKGNIAVVSDTGSLYLSSKLLHVEKVDRVPDRASLVMHKYDAAVIDRGDGEFEIQTIRSDDFKKKLEKIIKNQDLSSFKDENSRGVASNILGYMIMIVFIQGLLYMLMYSEDRENGTFKRIGVSPVPAGVYLAGHGIFNFLMVFLPTYLLIISVKIIFGINIGLSFIQYAGILGLLTFLATGFSLFISSLFKKADSSNMAGQSIAVLTSLLAGCFYSFDNGNEVMKKIISILPQKNLISLVQAIEHGKSFNALVPQLTYMIAFSAVLFVLAAAIVKINFKKGEC</sequence>
<dbReference type="Proteomes" id="UP000014155">
    <property type="component" value="Unassembled WGS sequence"/>
</dbReference>
<evidence type="ECO:0000256" key="5">
    <source>
        <dbReference type="SAM" id="Phobius"/>
    </source>
</evidence>
<dbReference type="EMBL" id="AORV01000035">
    <property type="protein sequence ID" value="EMS71725.1"/>
    <property type="molecule type" value="Genomic_DNA"/>
</dbReference>
<evidence type="ECO:0000256" key="4">
    <source>
        <dbReference type="ARBA" id="ARBA00023136"/>
    </source>
</evidence>
<evidence type="ECO:0000256" key="3">
    <source>
        <dbReference type="ARBA" id="ARBA00022989"/>
    </source>
</evidence>
<keyword evidence="2 5" id="KW-0812">Transmembrane</keyword>
<feature type="transmembrane region" description="Helical" evidence="5">
    <location>
        <begin position="301"/>
        <end position="323"/>
    </location>
</feature>
<reference evidence="7 8" key="1">
    <citation type="journal article" date="2013" name="Genome Announc.">
        <title>Draft Genome Sequence of the Cellulolytic, Mesophilic, Anaerobic Bacterium Clostridium termitidis Strain CT1112 (DSM 5398).</title>
        <authorList>
            <person name="Lal S."/>
            <person name="Ramachandran U."/>
            <person name="Zhang X."/>
            <person name="Munir R."/>
            <person name="Sparling R."/>
            <person name="Levin D.B."/>
        </authorList>
    </citation>
    <scope>NUCLEOTIDE SEQUENCE [LARGE SCALE GENOMIC DNA]</scope>
    <source>
        <strain evidence="7 8">CT1112</strain>
    </source>
</reference>
<feature type="transmembrane region" description="Helical" evidence="5">
    <location>
        <begin position="210"/>
        <end position="231"/>
    </location>
</feature>
<evidence type="ECO:0000313" key="8">
    <source>
        <dbReference type="Proteomes" id="UP000014155"/>
    </source>
</evidence>
<dbReference type="eggNOG" id="COG0842">
    <property type="taxonomic scope" value="Bacteria"/>
</dbReference>
<dbReference type="PATRIC" id="fig|1195236.3.peg.2771"/>
<dbReference type="InterPro" id="IPR013525">
    <property type="entry name" value="ABC2_TM"/>
</dbReference>
<name>S0FID0_RUMCE</name>
<comment type="subcellular location">
    <subcellularLocation>
        <location evidence="1">Membrane</location>
        <topology evidence="1">Multi-pass membrane protein</topology>
    </subcellularLocation>
</comment>
<evidence type="ECO:0000256" key="2">
    <source>
        <dbReference type="ARBA" id="ARBA00022692"/>
    </source>
</evidence>
<keyword evidence="3 5" id="KW-1133">Transmembrane helix</keyword>
<dbReference type="RefSeq" id="WP_004626146.1">
    <property type="nucleotide sequence ID" value="NZ_AORV01000035.1"/>
</dbReference>
<protein>
    <submittedName>
        <fullName evidence="7">ABC-type multidrug transport system, permease component</fullName>
    </submittedName>
</protein>